<keyword evidence="1" id="KW-0812">Transmembrane</keyword>
<dbReference type="AlphaFoldDB" id="A0A850QEV0"/>
<feature type="transmembrane region" description="Helical" evidence="1">
    <location>
        <begin position="100"/>
        <end position="120"/>
    </location>
</feature>
<accession>A0A850QEV0</accession>
<dbReference type="InterPro" id="IPR050879">
    <property type="entry name" value="Acyltransferase_3"/>
</dbReference>
<keyword evidence="1" id="KW-1133">Transmembrane helix</keyword>
<keyword evidence="1" id="KW-0472">Membrane</keyword>
<proteinExistence type="predicted"/>
<dbReference type="PANTHER" id="PTHR23028">
    <property type="entry name" value="ACETYLTRANSFERASE"/>
    <property type="match status" value="1"/>
</dbReference>
<gene>
    <name evidence="3" type="ORF">HV832_09680</name>
</gene>
<feature type="transmembrane region" description="Helical" evidence="1">
    <location>
        <begin position="313"/>
        <end position="331"/>
    </location>
</feature>
<feature type="transmembrane region" description="Helical" evidence="1">
    <location>
        <begin position="34"/>
        <end position="54"/>
    </location>
</feature>
<dbReference type="Pfam" id="PF01757">
    <property type="entry name" value="Acyl_transf_3"/>
    <property type="match status" value="1"/>
</dbReference>
<sequence>MNNSSRLQALDGLRAVSILLVLISHAWLGHIVPGGLGVTIFFFISGFIITRLMIREWDKNGAMNIKKFYLRRFFRLLPALLVFVVIALSVMYAAHVEWRWVELFAVFFYFANYFDIFVGFSGHTLPSPLGITWSLAIEEHFYMVFPFAFVLLIASPRRFLQLIATLIVSILLWRLYLVYGVGQEHLARFRIYKATDTRADSILYGSCLALLLARYPGTHQVLNSRWLATGGAALLLATLLYRSEDFRESWRYSLQGIALLMMFSTLVLQQGLAARILGSRPMAYIGRVSYSLYLYHWLMLGAITFWLPDWSLLSRMALLLVASFVLSDLSYRLIEQPFQRFGHPYSH</sequence>
<dbReference type="GO" id="GO:0016747">
    <property type="term" value="F:acyltransferase activity, transferring groups other than amino-acyl groups"/>
    <property type="evidence" value="ECO:0007669"/>
    <property type="project" value="InterPro"/>
</dbReference>
<evidence type="ECO:0000256" key="1">
    <source>
        <dbReference type="SAM" id="Phobius"/>
    </source>
</evidence>
<protein>
    <submittedName>
        <fullName evidence="3">Acyltransferase</fullName>
    </submittedName>
</protein>
<keyword evidence="3" id="KW-0808">Transferase</keyword>
<name>A0A850QEV0_9BURK</name>
<keyword evidence="3" id="KW-0012">Acyltransferase</keyword>
<feature type="domain" description="Acyltransferase 3" evidence="2">
    <location>
        <begin position="8"/>
        <end position="331"/>
    </location>
</feature>
<organism evidence="3 4">
    <name type="scientific">Undibacterium oligocarboniphilum</name>
    <dbReference type="NCBI Taxonomy" id="666702"/>
    <lineage>
        <taxon>Bacteria</taxon>
        <taxon>Pseudomonadati</taxon>
        <taxon>Pseudomonadota</taxon>
        <taxon>Betaproteobacteria</taxon>
        <taxon>Burkholderiales</taxon>
        <taxon>Oxalobacteraceae</taxon>
        <taxon>Undibacterium</taxon>
    </lineage>
</organism>
<comment type="caution">
    <text evidence="3">The sequence shown here is derived from an EMBL/GenBank/DDBJ whole genome shotgun (WGS) entry which is preliminary data.</text>
</comment>
<reference evidence="3 4" key="1">
    <citation type="submission" date="2020-06" db="EMBL/GenBank/DDBJ databases">
        <authorList>
            <person name="Qiu C."/>
            <person name="Liu Z."/>
        </authorList>
    </citation>
    <scope>NUCLEOTIDE SEQUENCE [LARGE SCALE GENOMIC DNA]</scope>
    <source>
        <strain evidence="3 4">EM 1</strain>
    </source>
</reference>
<dbReference type="InterPro" id="IPR002656">
    <property type="entry name" value="Acyl_transf_3_dom"/>
</dbReference>
<feature type="transmembrane region" description="Helical" evidence="1">
    <location>
        <begin position="254"/>
        <end position="278"/>
    </location>
</feature>
<dbReference type="GO" id="GO:0009103">
    <property type="term" value="P:lipopolysaccharide biosynthetic process"/>
    <property type="evidence" value="ECO:0007669"/>
    <property type="project" value="TreeGrafter"/>
</dbReference>
<evidence type="ECO:0000313" key="3">
    <source>
        <dbReference type="EMBL" id="NVO78101.1"/>
    </source>
</evidence>
<dbReference type="Proteomes" id="UP000588051">
    <property type="component" value="Unassembled WGS sequence"/>
</dbReference>
<feature type="transmembrane region" description="Helical" evidence="1">
    <location>
        <begin position="74"/>
        <end position="94"/>
    </location>
</feature>
<dbReference type="RefSeq" id="WP_176803635.1">
    <property type="nucleotide sequence ID" value="NZ_JABXYJ010000005.1"/>
</dbReference>
<feature type="transmembrane region" description="Helical" evidence="1">
    <location>
        <begin position="290"/>
        <end position="307"/>
    </location>
</feature>
<evidence type="ECO:0000313" key="4">
    <source>
        <dbReference type="Proteomes" id="UP000588051"/>
    </source>
</evidence>
<feature type="transmembrane region" description="Helical" evidence="1">
    <location>
        <begin position="159"/>
        <end position="181"/>
    </location>
</feature>
<dbReference type="GO" id="GO:0016020">
    <property type="term" value="C:membrane"/>
    <property type="evidence" value="ECO:0007669"/>
    <property type="project" value="TreeGrafter"/>
</dbReference>
<dbReference type="PANTHER" id="PTHR23028:SF53">
    <property type="entry name" value="ACYL_TRANSF_3 DOMAIN-CONTAINING PROTEIN"/>
    <property type="match status" value="1"/>
</dbReference>
<dbReference type="EMBL" id="JABXYJ010000005">
    <property type="protein sequence ID" value="NVO78101.1"/>
    <property type="molecule type" value="Genomic_DNA"/>
</dbReference>
<evidence type="ECO:0000259" key="2">
    <source>
        <dbReference type="Pfam" id="PF01757"/>
    </source>
</evidence>
<keyword evidence="4" id="KW-1185">Reference proteome</keyword>
<feature type="transmembrane region" description="Helical" evidence="1">
    <location>
        <begin position="224"/>
        <end position="242"/>
    </location>
</feature>
<feature type="transmembrane region" description="Helical" evidence="1">
    <location>
        <begin position="132"/>
        <end position="153"/>
    </location>
</feature>